<sequence length="243" mass="27866">MYRNWRLPEYKFFEEGDSTTFTYSVECTVLSFTVRVEGLLKKEGKRKAATLMYQKIKMSENNSIENEYKDNGVFDGLCVVTSAGIEDKLFMATAIDSIGHRSIDANKVQPPQLTNESEKNIKHNINCLSTTMTTLIDREGKLTGNDNSTCTEENVGKLDNKLAVHNELIAVQVQDQTKTVKTNKYIKKIRLIINRKRGMYLFRQKSDSLIYAQPYITKNEKGMIPVFTKIYFCDKTFGNHVQL</sequence>
<dbReference type="Proteomes" id="UP000694846">
    <property type="component" value="Unplaced"/>
</dbReference>
<protein>
    <submittedName>
        <fullName evidence="2">Uncharacterized protein LOC112686483</fullName>
    </submittedName>
</protein>
<keyword evidence="1" id="KW-1185">Reference proteome</keyword>
<evidence type="ECO:0000313" key="2">
    <source>
        <dbReference type="RefSeq" id="XP_025414545.1"/>
    </source>
</evidence>
<dbReference type="CDD" id="cd00048">
    <property type="entry name" value="DSRM_SF"/>
    <property type="match status" value="1"/>
</dbReference>
<organism evidence="1 2">
    <name type="scientific">Sipha flava</name>
    <name type="common">yellow sugarcane aphid</name>
    <dbReference type="NCBI Taxonomy" id="143950"/>
    <lineage>
        <taxon>Eukaryota</taxon>
        <taxon>Metazoa</taxon>
        <taxon>Ecdysozoa</taxon>
        <taxon>Arthropoda</taxon>
        <taxon>Hexapoda</taxon>
        <taxon>Insecta</taxon>
        <taxon>Pterygota</taxon>
        <taxon>Neoptera</taxon>
        <taxon>Paraneoptera</taxon>
        <taxon>Hemiptera</taxon>
        <taxon>Sternorrhyncha</taxon>
        <taxon>Aphidomorpha</taxon>
        <taxon>Aphidoidea</taxon>
        <taxon>Aphididae</taxon>
        <taxon>Sipha</taxon>
    </lineage>
</organism>
<reference evidence="2" key="1">
    <citation type="submission" date="2025-08" db="UniProtKB">
        <authorList>
            <consortium name="RefSeq"/>
        </authorList>
    </citation>
    <scope>IDENTIFICATION</scope>
    <source>
        <tissue evidence="2">Whole body</tissue>
    </source>
</reference>
<accession>A0A8B8FW16</accession>
<dbReference type="RefSeq" id="XP_025414545.1">
    <property type="nucleotide sequence ID" value="XM_025558760.1"/>
</dbReference>
<name>A0A8B8FW16_9HEMI</name>
<dbReference type="GeneID" id="112686483"/>
<proteinExistence type="predicted"/>
<dbReference type="Gene3D" id="3.30.160.20">
    <property type="match status" value="1"/>
</dbReference>
<evidence type="ECO:0000313" key="1">
    <source>
        <dbReference type="Proteomes" id="UP000694846"/>
    </source>
</evidence>
<gene>
    <name evidence="2" type="primary">LOC112686483</name>
</gene>
<dbReference type="AlphaFoldDB" id="A0A8B8FW16"/>
<dbReference type="SUPFAM" id="SSF54768">
    <property type="entry name" value="dsRNA-binding domain-like"/>
    <property type="match status" value="1"/>
</dbReference>
<dbReference type="OrthoDB" id="10056847at2759"/>